<dbReference type="AlphaFoldDB" id="D4IQN7"/>
<proteinExistence type="predicted"/>
<keyword evidence="2" id="KW-1185">Reference proteome</keyword>
<gene>
    <name evidence="1" type="ORF">AL1_31790</name>
</gene>
<sequence>MMDAKEFASAYGEAFGPAAGLPLLFWYSDGPVRAVPKVEGCFFKALAEAREGSAVSLNAANIGCGGGKFYTGFAPMPPFVPAFVSQKEHYKQTPEMVLEFIGRLGVPEASGAWLNFARIDTPQAAEAFGTADGALFFATPDILSGLVSWAVYDNNADDAVCVPFGSGCSAVVTQAVRENRRGGRSVFLALFDPSVRPWVDASELGFVAPMSRLREMCGTMRASCLFGTHAWNKVRVRINGGNI</sequence>
<reference evidence="1 2" key="2">
    <citation type="submission" date="2010-03" db="EMBL/GenBank/DDBJ databases">
        <authorList>
            <person name="Pajon A."/>
        </authorList>
    </citation>
    <scope>NUCLEOTIDE SEQUENCE [LARGE SCALE GENOMIC DNA]</scope>
    <source>
        <strain evidence="1 2">WAL 8301</strain>
    </source>
</reference>
<evidence type="ECO:0000313" key="1">
    <source>
        <dbReference type="EMBL" id="CBK65249.1"/>
    </source>
</evidence>
<dbReference type="HOGENOM" id="CLU_086296_1_0_10"/>
<name>D4IQN7_9BACT</name>
<organism evidence="1 2">
    <name type="scientific">Alistipes shahii WAL 8301</name>
    <dbReference type="NCBI Taxonomy" id="717959"/>
    <lineage>
        <taxon>Bacteria</taxon>
        <taxon>Pseudomonadati</taxon>
        <taxon>Bacteroidota</taxon>
        <taxon>Bacteroidia</taxon>
        <taxon>Bacteroidales</taxon>
        <taxon>Rikenellaceae</taxon>
        <taxon>Alistipes</taxon>
    </lineage>
</organism>
<evidence type="ECO:0000313" key="2">
    <source>
        <dbReference type="Proteomes" id="UP000008794"/>
    </source>
</evidence>
<accession>D4IQN7</accession>
<dbReference type="EMBL" id="FP929032">
    <property type="protein sequence ID" value="CBK65249.1"/>
    <property type="molecule type" value="Genomic_DNA"/>
</dbReference>
<protein>
    <submittedName>
        <fullName evidence="1">Uncharacterized ArCR, COG2043</fullName>
    </submittedName>
</protein>
<dbReference type="STRING" id="717959.AL1_31790"/>
<reference evidence="1 2" key="1">
    <citation type="submission" date="2010-03" db="EMBL/GenBank/DDBJ databases">
        <title>The genome sequence of Alistipes shahii WAL 8301.</title>
        <authorList>
            <consortium name="metaHIT consortium -- http://www.metahit.eu/"/>
            <person name="Pajon A."/>
            <person name="Turner K."/>
            <person name="Parkhill J."/>
        </authorList>
    </citation>
    <scope>NUCLEOTIDE SEQUENCE [LARGE SCALE GENOMIC DNA]</scope>
    <source>
        <strain evidence="1 2">WAL 8301</strain>
    </source>
</reference>
<dbReference type="InterPro" id="IPR003748">
    <property type="entry name" value="DUF169"/>
</dbReference>
<dbReference type="Proteomes" id="UP000008794">
    <property type="component" value="Chromosome"/>
</dbReference>
<dbReference type="PATRIC" id="fig|717959.3.peg.1741"/>
<dbReference type="Pfam" id="PF02596">
    <property type="entry name" value="DUF169"/>
    <property type="match status" value="1"/>
</dbReference>
<dbReference type="KEGG" id="ash:AL1_31790"/>